<evidence type="ECO:0000256" key="14">
    <source>
        <dbReference type="ARBA" id="ARBA00079807"/>
    </source>
</evidence>
<evidence type="ECO:0000256" key="10">
    <source>
        <dbReference type="ARBA" id="ARBA00031082"/>
    </source>
</evidence>
<dbReference type="AlphaFoldDB" id="A0A4U1B5L3"/>
<dbReference type="Gene3D" id="3.40.50.2020">
    <property type="match status" value="1"/>
</dbReference>
<dbReference type="GO" id="GO:0006223">
    <property type="term" value="P:uracil salvage"/>
    <property type="evidence" value="ECO:0007669"/>
    <property type="project" value="InterPro"/>
</dbReference>
<evidence type="ECO:0000256" key="11">
    <source>
        <dbReference type="ARBA" id="ARBA00052919"/>
    </source>
</evidence>
<dbReference type="NCBIfam" id="TIGR01091">
    <property type="entry name" value="upp"/>
    <property type="match status" value="1"/>
</dbReference>
<evidence type="ECO:0000256" key="6">
    <source>
        <dbReference type="ARBA" id="ARBA00022679"/>
    </source>
</evidence>
<dbReference type="GO" id="GO:0005737">
    <property type="term" value="C:cytoplasm"/>
    <property type="evidence" value="ECO:0007669"/>
    <property type="project" value="UniProtKB-ARBA"/>
</dbReference>
<comment type="similarity">
    <text evidence="2 15">Belongs to the UPRTase family.</text>
</comment>
<dbReference type="InterPro" id="IPR034332">
    <property type="entry name" value="Upp_B"/>
</dbReference>
<comment type="cofactor">
    <cofactor evidence="15">
        <name>Mg(2+)</name>
        <dbReference type="ChEBI" id="CHEBI:18420"/>
    </cofactor>
    <text evidence="15">Binds 1 Mg(2+) ion per subunit. The magnesium is bound as Mg-PRPP.</text>
</comment>
<keyword evidence="5 15" id="KW-0328">Glycosyltransferase</keyword>
<keyword evidence="7 15" id="KW-0547">Nucleotide-binding</keyword>
<feature type="domain" description="Phosphoribosyltransferase" evidence="16">
    <location>
        <begin position="6"/>
        <end position="207"/>
    </location>
</feature>
<comment type="function">
    <text evidence="12 15">Catalyzes the conversion of uracil and 5-phospho-alpha-D-ribose 1-diphosphate (PRPP) to UMP and diphosphate.</text>
</comment>
<comment type="pathway">
    <text evidence="1 15">Pyrimidine metabolism; UMP biosynthesis via salvage pathway; UMP from uracil: step 1/1.</text>
</comment>
<evidence type="ECO:0000256" key="12">
    <source>
        <dbReference type="ARBA" id="ARBA00056901"/>
    </source>
</evidence>
<evidence type="ECO:0000259" key="16">
    <source>
        <dbReference type="Pfam" id="PF14681"/>
    </source>
</evidence>
<dbReference type="GO" id="GO:0005525">
    <property type="term" value="F:GTP binding"/>
    <property type="evidence" value="ECO:0007669"/>
    <property type="project" value="UniProtKB-KW"/>
</dbReference>
<evidence type="ECO:0000313" key="17">
    <source>
        <dbReference type="EMBL" id="TKB45708.1"/>
    </source>
</evidence>
<evidence type="ECO:0000256" key="3">
    <source>
        <dbReference type="ARBA" id="ARBA00011894"/>
    </source>
</evidence>
<evidence type="ECO:0000256" key="9">
    <source>
        <dbReference type="ARBA" id="ARBA00023134"/>
    </source>
</evidence>
<gene>
    <name evidence="15" type="primary">upp</name>
    <name evidence="17" type="ORF">E8M12_07175</name>
</gene>
<dbReference type="GO" id="GO:0044206">
    <property type="term" value="P:UMP salvage"/>
    <property type="evidence" value="ECO:0007669"/>
    <property type="project" value="UniProtKB-UniRule"/>
</dbReference>
<evidence type="ECO:0000256" key="8">
    <source>
        <dbReference type="ARBA" id="ARBA00022842"/>
    </source>
</evidence>
<dbReference type="InterPro" id="IPR050054">
    <property type="entry name" value="UPRTase/APRTase"/>
</dbReference>
<dbReference type="HAMAP" id="MF_01218_B">
    <property type="entry name" value="Upp_B"/>
    <property type="match status" value="1"/>
</dbReference>
<evidence type="ECO:0000256" key="15">
    <source>
        <dbReference type="HAMAP-Rule" id="MF_01218"/>
    </source>
</evidence>
<feature type="binding site" evidence="15">
    <location>
        <position position="103"/>
    </location>
    <ligand>
        <name>5-phospho-alpha-D-ribose 1-diphosphate</name>
        <dbReference type="ChEBI" id="CHEBI:58017"/>
    </ligand>
</feature>
<dbReference type="Pfam" id="PF14681">
    <property type="entry name" value="UPRTase"/>
    <property type="match status" value="1"/>
</dbReference>
<feature type="binding site" evidence="15">
    <location>
        <position position="78"/>
    </location>
    <ligand>
        <name>5-phospho-alpha-D-ribose 1-diphosphate</name>
        <dbReference type="ChEBI" id="CHEBI:58017"/>
    </ligand>
</feature>
<organism evidence="17 18">
    <name type="scientific">Thalassotalea mangrovi</name>
    <dbReference type="NCBI Taxonomy" id="2572245"/>
    <lineage>
        <taxon>Bacteria</taxon>
        <taxon>Pseudomonadati</taxon>
        <taxon>Pseudomonadota</taxon>
        <taxon>Gammaproteobacteria</taxon>
        <taxon>Alteromonadales</taxon>
        <taxon>Colwelliaceae</taxon>
        <taxon>Thalassotalea</taxon>
    </lineage>
</organism>
<dbReference type="UniPathway" id="UPA00574">
    <property type="reaction ID" value="UER00636"/>
</dbReference>
<name>A0A4U1B5L3_9GAMM</name>
<comment type="caution">
    <text evidence="17">The sequence shown here is derived from an EMBL/GenBank/DDBJ whole genome shotgun (WGS) entry which is preliminary data.</text>
</comment>
<evidence type="ECO:0000256" key="4">
    <source>
        <dbReference type="ARBA" id="ARBA00022533"/>
    </source>
</evidence>
<dbReference type="GO" id="GO:0000287">
    <property type="term" value="F:magnesium ion binding"/>
    <property type="evidence" value="ECO:0007669"/>
    <property type="project" value="UniProtKB-UniRule"/>
</dbReference>
<feature type="binding site" evidence="15">
    <location>
        <begin position="130"/>
        <end position="138"/>
    </location>
    <ligand>
        <name>5-phospho-alpha-D-ribose 1-diphosphate</name>
        <dbReference type="ChEBI" id="CHEBI:58017"/>
    </ligand>
</feature>
<dbReference type="CDD" id="cd06223">
    <property type="entry name" value="PRTases_typeI"/>
    <property type="match status" value="1"/>
</dbReference>
<proteinExistence type="inferred from homology"/>
<dbReference type="PANTHER" id="PTHR32315:SF4">
    <property type="entry name" value="URACIL PHOSPHORIBOSYLTRANSFERASE, CHLOROPLASTIC"/>
    <property type="match status" value="1"/>
</dbReference>
<evidence type="ECO:0000256" key="7">
    <source>
        <dbReference type="ARBA" id="ARBA00022741"/>
    </source>
</evidence>
<dbReference type="EC" id="2.4.2.9" evidence="3 15"/>
<feature type="binding site" evidence="15">
    <location>
        <position position="199"/>
    </location>
    <ligand>
        <name>5-phospho-alpha-D-ribose 1-diphosphate</name>
        <dbReference type="ChEBI" id="CHEBI:58017"/>
    </ligand>
</feature>
<feature type="binding site" evidence="15">
    <location>
        <begin position="198"/>
        <end position="200"/>
    </location>
    <ligand>
        <name>uracil</name>
        <dbReference type="ChEBI" id="CHEBI:17568"/>
    </ligand>
</feature>
<comment type="activity regulation">
    <text evidence="15">Allosterically activated by GTP.</text>
</comment>
<dbReference type="GO" id="GO:0004845">
    <property type="term" value="F:uracil phosphoribosyltransferase activity"/>
    <property type="evidence" value="ECO:0007669"/>
    <property type="project" value="UniProtKB-UniRule"/>
</dbReference>
<evidence type="ECO:0000313" key="18">
    <source>
        <dbReference type="Proteomes" id="UP000307999"/>
    </source>
</evidence>
<keyword evidence="4 15" id="KW-0021">Allosteric enzyme</keyword>
<dbReference type="EMBL" id="SWDB01000014">
    <property type="protein sequence ID" value="TKB45708.1"/>
    <property type="molecule type" value="Genomic_DNA"/>
</dbReference>
<dbReference type="NCBIfam" id="NF001097">
    <property type="entry name" value="PRK00129.1"/>
    <property type="match status" value="1"/>
</dbReference>
<dbReference type="Proteomes" id="UP000307999">
    <property type="component" value="Unassembled WGS sequence"/>
</dbReference>
<dbReference type="InterPro" id="IPR000836">
    <property type="entry name" value="PRTase_dom"/>
</dbReference>
<dbReference type="RefSeq" id="WP_136735415.1">
    <property type="nucleotide sequence ID" value="NZ_SWDB01000014.1"/>
</dbReference>
<keyword evidence="9 15" id="KW-0342">GTP-binding</keyword>
<dbReference type="SUPFAM" id="SSF53271">
    <property type="entry name" value="PRTase-like"/>
    <property type="match status" value="1"/>
</dbReference>
<reference evidence="17 18" key="1">
    <citation type="submission" date="2019-04" db="EMBL/GenBank/DDBJ databases">
        <title>Thalassotalea guangxiensis sp. nov., isolated from sediment of the coastal wetland.</title>
        <authorList>
            <person name="Zheng S."/>
            <person name="Zhang D."/>
        </authorList>
    </citation>
    <scope>NUCLEOTIDE SEQUENCE [LARGE SCALE GENOMIC DNA]</scope>
    <source>
        <strain evidence="17 18">ZS-4</strain>
    </source>
</reference>
<dbReference type="OrthoDB" id="9781675at2"/>
<protein>
    <recommendedName>
        <fullName evidence="13 15">Uracil phosphoribosyltransferase</fullName>
        <ecNumber evidence="3 15">2.4.2.9</ecNumber>
    </recommendedName>
    <alternativeName>
        <fullName evidence="10 15">UMP pyrophosphorylase</fullName>
    </alternativeName>
    <alternativeName>
        <fullName evidence="14 15">UPRTase</fullName>
    </alternativeName>
</protein>
<dbReference type="FunFam" id="3.40.50.2020:FF:000003">
    <property type="entry name" value="Uracil phosphoribosyltransferase"/>
    <property type="match status" value="1"/>
</dbReference>
<evidence type="ECO:0000256" key="1">
    <source>
        <dbReference type="ARBA" id="ARBA00005180"/>
    </source>
</evidence>
<dbReference type="PANTHER" id="PTHR32315">
    <property type="entry name" value="ADENINE PHOSPHORIBOSYLTRANSFERASE"/>
    <property type="match status" value="1"/>
</dbReference>
<keyword evidence="18" id="KW-1185">Reference proteome</keyword>
<evidence type="ECO:0000256" key="13">
    <source>
        <dbReference type="ARBA" id="ARBA00072146"/>
    </source>
</evidence>
<evidence type="ECO:0000256" key="5">
    <source>
        <dbReference type="ARBA" id="ARBA00022676"/>
    </source>
</evidence>
<keyword evidence="6 15" id="KW-0808">Transferase</keyword>
<dbReference type="InterPro" id="IPR005765">
    <property type="entry name" value="UPRT"/>
</dbReference>
<accession>A0A4U1B5L3</accession>
<sequence>MQITQLSHPLVRHKLGLLRNKDISTQKFRQVVTELTISLTYEASRTLATEFHSISNWCGEVEIEAICGKKPTVVPVLRAGMGMLDGLLTLIPNARISMVGMYRNHETFEPVVYFEKLVQHLDQRPVFVIDPMLATGGTLVATIDLLKLHGARQIAVMVLVASPEGLEKLALKHPDIQLFTASIDEHLDNNGYVVPGLGDAGDRLFGTR</sequence>
<feature type="binding site" evidence="15">
    <location>
        <position position="193"/>
    </location>
    <ligand>
        <name>uracil</name>
        <dbReference type="ChEBI" id="CHEBI:17568"/>
    </ligand>
</feature>
<evidence type="ECO:0000256" key="2">
    <source>
        <dbReference type="ARBA" id="ARBA00009516"/>
    </source>
</evidence>
<keyword evidence="8 15" id="KW-0460">Magnesium</keyword>
<dbReference type="InterPro" id="IPR029057">
    <property type="entry name" value="PRTase-like"/>
</dbReference>
<comment type="catalytic activity">
    <reaction evidence="11 15">
        <text>UMP + diphosphate = 5-phospho-alpha-D-ribose 1-diphosphate + uracil</text>
        <dbReference type="Rhea" id="RHEA:13017"/>
        <dbReference type="ChEBI" id="CHEBI:17568"/>
        <dbReference type="ChEBI" id="CHEBI:33019"/>
        <dbReference type="ChEBI" id="CHEBI:57865"/>
        <dbReference type="ChEBI" id="CHEBI:58017"/>
        <dbReference type="EC" id="2.4.2.9"/>
    </reaction>
</comment>